<dbReference type="GO" id="GO:0030313">
    <property type="term" value="C:cell envelope"/>
    <property type="evidence" value="ECO:0007669"/>
    <property type="project" value="UniProtKB-SubCell"/>
</dbReference>
<gene>
    <name evidence="6" type="ORF">CJP73_05730</name>
</gene>
<comment type="similarity">
    <text evidence="2">Belongs to the bacterial solute-binding protein 2 family.</text>
</comment>
<keyword evidence="3 4" id="KW-0732">Signal</keyword>
<evidence type="ECO:0000259" key="5">
    <source>
        <dbReference type="Pfam" id="PF13407"/>
    </source>
</evidence>
<evidence type="ECO:0000313" key="6">
    <source>
        <dbReference type="EMBL" id="RIY41478.1"/>
    </source>
</evidence>
<dbReference type="PANTHER" id="PTHR46847:SF1">
    <property type="entry name" value="D-ALLOSE-BINDING PERIPLASMIC PROTEIN-RELATED"/>
    <property type="match status" value="1"/>
</dbReference>
<dbReference type="Pfam" id="PF13407">
    <property type="entry name" value="Peripla_BP_4"/>
    <property type="match status" value="1"/>
</dbReference>
<organism evidence="6 7">
    <name type="scientific">Neopusillimonas maritima</name>
    <dbReference type="NCBI Taxonomy" id="2026239"/>
    <lineage>
        <taxon>Bacteria</taxon>
        <taxon>Pseudomonadati</taxon>
        <taxon>Pseudomonadota</taxon>
        <taxon>Betaproteobacteria</taxon>
        <taxon>Burkholderiales</taxon>
        <taxon>Alcaligenaceae</taxon>
        <taxon>Neopusillimonas</taxon>
    </lineage>
</organism>
<proteinExistence type="inferred from homology"/>
<dbReference type="InterPro" id="IPR025997">
    <property type="entry name" value="SBP_2_dom"/>
</dbReference>
<feature type="chain" id="PRO_5017461774" evidence="4">
    <location>
        <begin position="24"/>
        <end position="361"/>
    </location>
</feature>
<dbReference type="CDD" id="cd06306">
    <property type="entry name" value="PBP1_TorT-like"/>
    <property type="match status" value="1"/>
</dbReference>
<dbReference type="EMBL" id="NQYH01000003">
    <property type="protein sequence ID" value="RIY41478.1"/>
    <property type="molecule type" value="Genomic_DNA"/>
</dbReference>
<protein>
    <submittedName>
        <fullName evidence="6">TMAO reductase system periplasmic protein TorT</fullName>
    </submittedName>
</protein>
<dbReference type="Proteomes" id="UP000266206">
    <property type="component" value="Unassembled WGS sequence"/>
</dbReference>
<sequence>MKKNALSLLLGGLLMTAVGAVSAADATDNWELNVKERTPPFSEKGEWKDAVYKPLPKSDVSEKWNICVLFPHTKDPYYMAMTYGAVTEAKAKGIALNVFAAGGYTELPTQISQLEDCVSRGADGIAMVAISATGLNRAIARAADQGVPTAITGGDVTSDRVAARAQGNWFDAGRMVGEYLMKKHPKGSDPVKVVWLGGPEAPRWSKDSADGFVATLKDVDNIEVVKVIWGEPSKAAQIPLIEDALLAYPDVDYIGGIAPAIEAGIQVLKEKGKTEIGLLSSYTTPVVEAGLRDGSVEATATDYTAAQARVAIDQLVRLLEEKPVAQDVDTGFGIIDQESVKTHNRALSLAPEGWEPYFEVK</sequence>
<evidence type="ECO:0000313" key="7">
    <source>
        <dbReference type="Proteomes" id="UP000266206"/>
    </source>
</evidence>
<evidence type="ECO:0000256" key="3">
    <source>
        <dbReference type="ARBA" id="ARBA00022729"/>
    </source>
</evidence>
<dbReference type="NCBIfam" id="NF008185">
    <property type="entry name" value="PRK10936.1"/>
    <property type="match status" value="1"/>
</dbReference>
<evidence type="ECO:0000256" key="4">
    <source>
        <dbReference type="SAM" id="SignalP"/>
    </source>
</evidence>
<evidence type="ECO:0000256" key="2">
    <source>
        <dbReference type="ARBA" id="ARBA00007639"/>
    </source>
</evidence>
<dbReference type="InterPro" id="IPR028082">
    <property type="entry name" value="Peripla_BP_I"/>
</dbReference>
<dbReference type="AlphaFoldDB" id="A0A3A1YWB4"/>
<reference evidence="6 7" key="1">
    <citation type="submission" date="2017-08" db="EMBL/GenBank/DDBJ databases">
        <title>Pusillimonas indicus sp. nov., a member of the family Alcaligenaceae isolated from surface seawater.</title>
        <authorList>
            <person name="Li J."/>
        </authorList>
    </citation>
    <scope>NUCLEOTIDE SEQUENCE [LARGE SCALE GENOMIC DNA]</scope>
    <source>
        <strain evidence="6 7">L52-1-41</strain>
    </source>
</reference>
<comment type="caution">
    <text evidence="6">The sequence shown here is derived from an EMBL/GenBank/DDBJ whole genome shotgun (WGS) entry which is preliminary data.</text>
</comment>
<dbReference type="RefSeq" id="WP_119515745.1">
    <property type="nucleotide sequence ID" value="NZ_NQYH01000003.1"/>
</dbReference>
<comment type="subcellular location">
    <subcellularLocation>
        <location evidence="1">Cell envelope</location>
    </subcellularLocation>
</comment>
<dbReference type="PANTHER" id="PTHR46847">
    <property type="entry name" value="D-ALLOSE-BINDING PERIPLASMIC PROTEIN-RELATED"/>
    <property type="match status" value="1"/>
</dbReference>
<dbReference type="SUPFAM" id="SSF53822">
    <property type="entry name" value="Periplasmic binding protein-like I"/>
    <property type="match status" value="1"/>
</dbReference>
<dbReference type="OrthoDB" id="9773673at2"/>
<dbReference type="GO" id="GO:0030246">
    <property type="term" value="F:carbohydrate binding"/>
    <property type="evidence" value="ECO:0007669"/>
    <property type="project" value="UniProtKB-ARBA"/>
</dbReference>
<feature type="signal peptide" evidence="4">
    <location>
        <begin position="1"/>
        <end position="23"/>
    </location>
</feature>
<feature type="domain" description="Periplasmic binding protein" evidence="5">
    <location>
        <begin position="66"/>
        <end position="322"/>
    </location>
</feature>
<accession>A0A3A1YWB4</accession>
<evidence type="ECO:0000256" key="1">
    <source>
        <dbReference type="ARBA" id="ARBA00004196"/>
    </source>
</evidence>
<name>A0A3A1YWB4_9BURK</name>
<dbReference type="Gene3D" id="3.40.50.2300">
    <property type="match status" value="2"/>
</dbReference>